<reference evidence="2" key="1">
    <citation type="submission" date="2020-08" db="EMBL/GenBank/DDBJ databases">
        <title>Multicomponent nature underlies the extraordinary mechanical properties of spider dragline silk.</title>
        <authorList>
            <person name="Kono N."/>
            <person name="Nakamura H."/>
            <person name="Mori M."/>
            <person name="Yoshida Y."/>
            <person name="Ohtoshi R."/>
            <person name="Malay A.D."/>
            <person name="Moran D.A.P."/>
            <person name="Tomita M."/>
            <person name="Numata K."/>
            <person name="Arakawa K."/>
        </authorList>
    </citation>
    <scope>NUCLEOTIDE SEQUENCE</scope>
</reference>
<gene>
    <name evidence="2" type="ORF">TNCV_2579321</name>
</gene>
<evidence type="ECO:0000256" key="1">
    <source>
        <dbReference type="SAM" id="MobiDB-lite"/>
    </source>
</evidence>
<feature type="compositionally biased region" description="Basic and acidic residues" evidence="1">
    <location>
        <begin position="157"/>
        <end position="190"/>
    </location>
</feature>
<comment type="caution">
    <text evidence="2">The sequence shown here is derived from an EMBL/GenBank/DDBJ whole genome shotgun (WGS) entry which is preliminary data.</text>
</comment>
<accession>A0A8X6SAR7</accession>
<feature type="region of interest" description="Disordered" evidence="1">
    <location>
        <begin position="157"/>
        <end position="196"/>
    </location>
</feature>
<protein>
    <submittedName>
        <fullName evidence="2">Uncharacterized protein</fullName>
    </submittedName>
</protein>
<proteinExistence type="predicted"/>
<dbReference type="EMBL" id="BMAU01021279">
    <property type="protein sequence ID" value="GFY07900.1"/>
    <property type="molecule type" value="Genomic_DNA"/>
</dbReference>
<evidence type="ECO:0000313" key="2">
    <source>
        <dbReference type="EMBL" id="GFY07900.1"/>
    </source>
</evidence>
<sequence>MPREGAIHHLIIVSYPKQGKRLKGNGCAIQHDFMLLTVRYVGFSLIEQICILKKPGVKTKHFRIRSYGTQSKGSLTWGVKFSGRAFDCADRKISGSNPGVLFSGKIGYRTDYVCIKSSNPRIYVTVWCQKWDFMPITRSMDVQLKALLETINSVKNSQEETKQEIQKGQQERQKSLKDMQKSQEDTKNELKQYMQKGLDDTKNELKQYMQKGLDDTKNELKDRMEKA</sequence>
<organism evidence="2 3">
    <name type="scientific">Trichonephila clavipes</name>
    <name type="common">Golden silk orbweaver</name>
    <name type="synonym">Nephila clavipes</name>
    <dbReference type="NCBI Taxonomy" id="2585209"/>
    <lineage>
        <taxon>Eukaryota</taxon>
        <taxon>Metazoa</taxon>
        <taxon>Ecdysozoa</taxon>
        <taxon>Arthropoda</taxon>
        <taxon>Chelicerata</taxon>
        <taxon>Arachnida</taxon>
        <taxon>Araneae</taxon>
        <taxon>Araneomorphae</taxon>
        <taxon>Entelegynae</taxon>
        <taxon>Araneoidea</taxon>
        <taxon>Nephilidae</taxon>
        <taxon>Trichonephila</taxon>
    </lineage>
</organism>
<dbReference type="Proteomes" id="UP000887159">
    <property type="component" value="Unassembled WGS sequence"/>
</dbReference>
<keyword evidence="3" id="KW-1185">Reference proteome</keyword>
<dbReference type="AlphaFoldDB" id="A0A8X6SAR7"/>
<evidence type="ECO:0000313" key="3">
    <source>
        <dbReference type="Proteomes" id="UP000887159"/>
    </source>
</evidence>
<name>A0A8X6SAR7_TRICX</name>